<dbReference type="InterPro" id="IPR023299">
    <property type="entry name" value="ATPase_P-typ_cyto_dom_N"/>
</dbReference>
<dbReference type="PANTHER" id="PTHR24092:SF5">
    <property type="entry name" value="PHOSPHOLIPID-TRANSPORTING ATPASE"/>
    <property type="match status" value="1"/>
</dbReference>
<dbReference type="SUPFAM" id="SSF81665">
    <property type="entry name" value="Calcium ATPase, transmembrane domain M"/>
    <property type="match status" value="1"/>
</dbReference>
<dbReference type="SUPFAM" id="SSF81653">
    <property type="entry name" value="Calcium ATPase, transduction domain A"/>
    <property type="match status" value="1"/>
</dbReference>
<dbReference type="FunFam" id="3.40.1110.10:FF:000097">
    <property type="entry name" value="Phospholipid-transporting ATPase"/>
    <property type="match status" value="1"/>
</dbReference>
<feature type="non-terminal residue" evidence="8">
    <location>
        <position position="1"/>
    </location>
</feature>
<comment type="caution">
    <text evidence="8">The sequence shown here is derived from an EMBL/GenBank/DDBJ whole genome shotgun (WGS) entry which is preliminary data.</text>
</comment>
<dbReference type="PROSITE" id="PS00154">
    <property type="entry name" value="ATPASE_E1_E2"/>
    <property type="match status" value="1"/>
</dbReference>
<reference evidence="8" key="2">
    <citation type="submission" date="2017-10" db="EMBL/GenBank/DDBJ databases">
        <title>Ladona fulva Genome sequencing and assembly.</title>
        <authorList>
            <person name="Murali S."/>
            <person name="Richards S."/>
            <person name="Bandaranaike D."/>
            <person name="Bellair M."/>
            <person name="Blankenburg K."/>
            <person name="Chao H."/>
            <person name="Dinh H."/>
            <person name="Doddapaneni H."/>
            <person name="Dugan-Rocha S."/>
            <person name="Elkadiri S."/>
            <person name="Gnanaolivu R."/>
            <person name="Hernandez B."/>
            <person name="Skinner E."/>
            <person name="Javaid M."/>
            <person name="Lee S."/>
            <person name="Li M."/>
            <person name="Ming W."/>
            <person name="Munidasa M."/>
            <person name="Muniz J."/>
            <person name="Nguyen L."/>
            <person name="Hughes D."/>
            <person name="Osuji N."/>
            <person name="Pu L.-L."/>
            <person name="Puazo M."/>
            <person name="Qu C."/>
            <person name="Quiroz J."/>
            <person name="Raj R."/>
            <person name="Weissenberger G."/>
            <person name="Xin Y."/>
            <person name="Zou X."/>
            <person name="Han Y."/>
            <person name="Worley K."/>
            <person name="Muzny D."/>
            <person name="Gibbs R."/>
        </authorList>
    </citation>
    <scope>NUCLEOTIDE SEQUENCE</scope>
    <source>
        <strain evidence="8">Sampled in the wild</strain>
    </source>
</reference>
<dbReference type="GO" id="GO:0005886">
    <property type="term" value="C:plasma membrane"/>
    <property type="evidence" value="ECO:0007669"/>
    <property type="project" value="TreeGrafter"/>
</dbReference>
<protein>
    <recommendedName>
        <fullName evidence="7">P-type ATPase A domain-containing protein</fullName>
    </recommendedName>
</protein>
<dbReference type="Gene3D" id="2.70.150.10">
    <property type="entry name" value="Calcium-transporting ATPase, cytoplasmic transduction domain A"/>
    <property type="match status" value="1"/>
</dbReference>
<dbReference type="EMBL" id="KZ308182">
    <property type="protein sequence ID" value="KAG8224006.1"/>
    <property type="molecule type" value="Genomic_DNA"/>
</dbReference>
<reference evidence="8" key="1">
    <citation type="submission" date="2013-04" db="EMBL/GenBank/DDBJ databases">
        <authorList>
            <person name="Qu J."/>
            <person name="Murali S.C."/>
            <person name="Bandaranaike D."/>
            <person name="Bellair M."/>
            <person name="Blankenburg K."/>
            <person name="Chao H."/>
            <person name="Dinh H."/>
            <person name="Doddapaneni H."/>
            <person name="Downs B."/>
            <person name="Dugan-Rocha S."/>
            <person name="Elkadiri S."/>
            <person name="Gnanaolivu R.D."/>
            <person name="Hernandez B."/>
            <person name="Javaid M."/>
            <person name="Jayaseelan J.C."/>
            <person name="Lee S."/>
            <person name="Li M."/>
            <person name="Ming W."/>
            <person name="Munidasa M."/>
            <person name="Muniz J."/>
            <person name="Nguyen L."/>
            <person name="Ongeri F."/>
            <person name="Osuji N."/>
            <person name="Pu L.-L."/>
            <person name="Puazo M."/>
            <person name="Qu C."/>
            <person name="Quiroz J."/>
            <person name="Raj R."/>
            <person name="Weissenberger G."/>
            <person name="Xin Y."/>
            <person name="Zou X."/>
            <person name="Han Y."/>
            <person name="Richards S."/>
            <person name="Worley K."/>
            <person name="Muzny D."/>
            <person name="Gibbs R."/>
        </authorList>
    </citation>
    <scope>NUCLEOTIDE SEQUENCE</scope>
    <source>
        <strain evidence="8">Sampled in the wild</strain>
    </source>
</reference>
<keyword evidence="3 6" id="KW-1133">Transmembrane helix</keyword>
<dbReference type="GO" id="GO:0005524">
    <property type="term" value="F:ATP binding"/>
    <property type="evidence" value="ECO:0007669"/>
    <property type="project" value="InterPro"/>
</dbReference>
<dbReference type="GO" id="GO:0006897">
    <property type="term" value="P:endocytosis"/>
    <property type="evidence" value="ECO:0007669"/>
    <property type="project" value="TreeGrafter"/>
</dbReference>
<feature type="compositionally biased region" description="Low complexity" evidence="5">
    <location>
        <begin position="319"/>
        <end position="341"/>
    </location>
</feature>
<dbReference type="GO" id="GO:0140326">
    <property type="term" value="F:ATPase-coupled intramembrane lipid transporter activity"/>
    <property type="evidence" value="ECO:0007669"/>
    <property type="project" value="TreeGrafter"/>
</dbReference>
<evidence type="ECO:0000256" key="4">
    <source>
        <dbReference type="ARBA" id="ARBA00023136"/>
    </source>
</evidence>
<evidence type="ECO:0000256" key="5">
    <source>
        <dbReference type="SAM" id="MobiDB-lite"/>
    </source>
</evidence>
<dbReference type="Pfam" id="PF00122">
    <property type="entry name" value="E1-E2_ATPase"/>
    <property type="match status" value="1"/>
</dbReference>
<dbReference type="Pfam" id="PF13246">
    <property type="entry name" value="Cation_ATPase"/>
    <property type="match status" value="1"/>
</dbReference>
<dbReference type="NCBIfam" id="TIGR01494">
    <property type="entry name" value="ATPase_P-type"/>
    <property type="match status" value="1"/>
</dbReference>
<evidence type="ECO:0000256" key="1">
    <source>
        <dbReference type="ARBA" id="ARBA00004370"/>
    </source>
</evidence>
<gene>
    <name evidence="8" type="ORF">J437_LFUL001083</name>
</gene>
<feature type="transmembrane region" description="Helical" evidence="6">
    <location>
        <begin position="181"/>
        <end position="200"/>
    </location>
</feature>
<dbReference type="AlphaFoldDB" id="A0A8K0JX85"/>
<feature type="region of interest" description="Disordered" evidence="5">
    <location>
        <begin position="372"/>
        <end position="400"/>
    </location>
</feature>
<keyword evidence="9" id="KW-1185">Reference proteome</keyword>
<evidence type="ECO:0000256" key="3">
    <source>
        <dbReference type="ARBA" id="ARBA00022989"/>
    </source>
</evidence>
<evidence type="ECO:0000313" key="9">
    <source>
        <dbReference type="Proteomes" id="UP000792457"/>
    </source>
</evidence>
<dbReference type="GO" id="GO:0016887">
    <property type="term" value="F:ATP hydrolysis activity"/>
    <property type="evidence" value="ECO:0007669"/>
    <property type="project" value="InterPro"/>
</dbReference>
<evidence type="ECO:0000256" key="6">
    <source>
        <dbReference type="SAM" id="Phobius"/>
    </source>
</evidence>
<comment type="subcellular location">
    <subcellularLocation>
        <location evidence="1">Membrane</location>
    </subcellularLocation>
</comment>
<dbReference type="InterPro" id="IPR001757">
    <property type="entry name" value="P_typ_ATPase"/>
</dbReference>
<evidence type="ECO:0000313" key="8">
    <source>
        <dbReference type="EMBL" id="KAG8224006.1"/>
    </source>
</evidence>
<dbReference type="PANTHER" id="PTHR24092">
    <property type="entry name" value="PROBABLE PHOSPHOLIPID-TRANSPORTING ATPASE"/>
    <property type="match status" value="1"/>
</dbReference>
<evidence type="ECO:0000256" key="2">
    <source>
        <dbReference type="ARBA" id="ARBA00022692"/>
    </source>
</evidence>
<dbReference type="SUPFAM" id="SSF81660">
    <property type="entry name" value="Metal cation-transporting ATPase, ATP-binding domain N"/>
    <property type="match status" value="1"/>
</dbReference>
<dbReference type="InterPro" id="IPR023298">
    <property type="entry name" value="ATPase_P-typ_TM_dom_sf"/>
</dbReference>
<feature type="compositionally biased region" description="Basic and acidic residues" evidence="5">
    <location>
        <begin position="385"/>
        <end position="396"/>
    </location>
</feature>
<dbReference type="InterPro" id="IPR059000">
    <property type="entry name" value="ATPase_P-type_domA"/>
</dbReference>
<dbReference type="Gene3D" id="3.40.1110.10">
    <property type="entry name" value="Calcium-transporting ATPase, cytoplasmic domain N"/>
    <property type="match status" value="1"/>
</dbReference>
<feature type="domain" description="P-type ATPase A" evidence="7">
    <location>
        <begin position="26"/>
        <end position="156"/>
    </location>
</feature>
<dbReference type="OrthoDB" id="377733at2759"/>
<feature type="region of interest" description="Disordered" evidence="5">
    <location>
        <begin position="307"/>
        <end position="341"/>
    </location>
</feature>
<keyword evidence="4 6" id="KW-0472">Membrane</keyword>
<dbReference type="GO" id="GO:0005768">
    <property type="term" value="C:endosome"/>
    <property type="evidence" value="ECO:0007669"/>
    <property type="project" value="TreeGrafter"/>
</dbReference>
<dbReference type="GO" id="GO:0005802">
    <property type="term" value="C:trans-Golgi network"/>
    <property type="evidence" value="ECO:0007669"/>
    <property type="project" value="TreeGrafter"/>
</dbReference>
<keyword evidence="2 6" id="KW-0812">Transmembrane</keyword>
<sequence>MYRRLCRAGSVGGSGGNGTAVASLAVPASRLRVGDLVVVEKGQRVPADLVLLRTTERSGACFVRTDQLDGETDWKLKLAVPATQKLASDADVFSLGAQVYAERPQKDIHGFVGTFTRTDGSGGEESLDVENTLWANCVVASGSALGVVVYTGSETRSVMNNSQPRSKVGLLDMEINQLTKVLFCAVIGLTLVMMCLKGFSGPWYRYMFRFILLFSYIIPISLRVNLDMGKAFYSWSIQRDPEIAGTVVRSTTIPEELGRISYLLTDKTGTLTQNQMILKKLHLGTVSYGAETFDEVAAHLRTAHSQCQSLQTSEGGGTTPSPLRLTTTSPSTAPLSLGSAATSAKLRRSEVTRVQEAVKAVALCHNVTPVYEGHNGSISDSENTEESHETEADQHSRQNVVYQASSPDEVALVKWTEEVGLALVRRDLVSMHLRTPNGTVLSYTILQIFPFTSETKRMGVIVKEEQSGEIVFYLKGADVVMSGIVQYNDWLEEECDNMAREGFRTLVVAKKSLTEEQYMDFE</sequence>
<dbReference type="Proteomes" id="UP000792457">
    <property type="component" value="Unassembled WGS sequence"/>
</dbReference>
<dbReference type="GO" id="GO:0006890">
    <property type="term" value="P:retrograde vesicle-mediated transport, Golgi to endoplasmic reticulum"/>
    <property type="evidence" value="ECO:0007669"/>
    <property type="project" value="TreeGrafter"/>
</dbReference>
<accession>A0A8K0JX85</accession>
<dbReference type="InterPro" id="IPR008250">
    <property type="entry name" value="ATPase_P-typ_transduc_dom_A_sf"/>
</dbReference>
<dbReference type="GO" id="GO:0045332">
    <property type="term" value="P:phospholipid translocation"/>
    <property type="evidence" value="ECO:0007669"/>
    <property type="project" value="TreeGrafter"/>
</dbReference>
<evidence type="ECO:0000259" key="7">
    <source>
        <dbReference type="Pfam" id="PF00122"/>
    </source>
</evidence>
<name>A0A8K0JX85_LADFU</name>
<dbReference type="InterPro" id="IPR018303">
    <property type="entry name" value="ATPase_P-typ_P_site"/>
</dbReference>
<organism evidence="8 9">
    <name type="scientific">Ladona fulva</name>
    <name type="common">Scarce chaser dragonfly</name>
    <name type="synonym">Libellula fulva</name>
    <dbReference type="NCBI Taxonomy" id="123851"/>
    <lineage>
        <taxon>Eukaryota</taxon>
        <taxon>Metazoa</taxon>
        <taxon>Ecdysozoa</taxon>
        <taxon>Arthropoda</taxon>
        <taxon>Hexapoda</taxon>
        <taxon>Insecta</taxon>
        <taxon>Pterygota</taxon>
        <taxon>Palaeoptera</taxon>
        <taxon>Odonata</taxon>
        <taxon>Epiprocta</taxon>
        <taxon>Anisoptera</taxon>
        <taxon>Libelluloidea</taxon>
        <taxon>Libellulidae</taxon>
        <taxon>Ladona</taxon>
    </lineage>
</organism>
<proteinExistence type="predicted"/>